<dbReference type="RefSeq" id="WP_268004711.1">
    <property type="nucleotide sequence ID" value="NZ_BSUT01000001.1"/>
</dbReference>
<reference evidence="3" key="1">
    <citation type="submission" date="2022-08" db="EMBL/GenBank/DDBJ databases">
        <title>Alicyclobacillus fastidiosus DSM 17978, complete genome.</title>
        <authorList>
            <person name="Wang Q."/>
            <person name="Cai R."/>
            <person name="Wang Z."/>
        </authorList>
    </citation>
    <scope>NUCLEOTIDE SEQUENCE</scope>
    <source>
        <strain evidence="3">DSM 17978</strain>
    </source>
</reference>
<accession>A0ABY6ZF89</accession>
<name>A0ABY6ZF89_9BACL</name>
<keyword evidence="2" id="KW-0472">Membrane</keyword>
<feature type="coiled-coil region" evidence="1">
    <location>
        <begin position="33"/>
        <end position="60"/>
    </location>
</feature>
<keyword evidence="2" id="KW-1133">Transmembrane helix</keyword>
<evidence type="ECO:0000256" key="1">
    <source>
        <dbReference type="SAM" id="Coils"/>
    </source>
</evidence>
<proteinExistence type="predicted"/>
<sequence length="155" mass="17288">MMIRPGLKQIIGALVLGMLIGGTGITFYAGHDLKTMHENLVLQQQENEALERENTLLSEQVENPNAEATLSTIHVDCNVPNDVPVQTAIKARVQKSLAFLQGKSLKILLDHPDLPNRILDPQSVMVANRKFRLRVTLVIITSDELYLRVNGQLQQ</sequence>
<organism evidence="3 4">
    <name type="scientific">Alicyclobacillus fastidiosus</name>
    <dbReference type="NCBI Taxonomy" id="392011"/>
    <lineage>
        <taxon>Bacteria</taxon>
        <taxon>Bacillati</taxon>
        <taxon>Bacillota</taxon>
        <taxon>Bacilli</taxon>
        <taxon>Bacillales</taxon>
        <taxon>Alicyclobacillaceae</taxon>
        <taxon>Alicyclobacillus</taxon>
    </lineage>
</organism>
<evidence type="ECO:0000256" key="2">
    <source>
        <dbReference type="SAM" id="Phobius"/>
    </source>
</evidence>
<protein>
    <submittedName>
        <fullName evidence="3">Uncharacterized protein</fullName>
    </submittedName>
</protein>
<gene>
    <name evidence="3" type="ORF">NZD89_21335</name>
</gene>
<dbReference type="EMBL" id="CP104067">
    <property type="protein sequence ID" value="WAH40814.1"/>
    <property type="molecule type" value="Genomic_DNA"/>
</dbReference>
<keyword evidence="1" id="KW-0175">Coiled coil</keyword>
<evidence type="ECO:0000313" key="3">
    <source>
        <dbReference type="EMBL" id="WAH40814.1"/>
    </source>
</evidence>
<evidence type="ECO:0000313" key="4">
    <source>
        <dbReference type="Proteomes" id="UP001164761"/>
    </source>
</evidence>
<keyword evidence="2" id="KW-0812">Transmembrane</keyword>
<dbReference type="Proteomes" id="UP001164761">
    <property type="component" value="Chromosome"/>
</dbReference>
<keyword evidence="4" id="KW-1185">Reference proteome</keyword>
<feature type="transmembrane region" description="Helical" evidence="2">
    <location>
        <begin position="12"/>
        <end position="30"/>
    </location>
</feature>